<dbReference type="RefSeq" id="WP_078074042.1">
    <property type="nucleotide sequence ID" value="NZ_CP018047.1"/>
</dbReference>
<reference evidence="1 2" key="1">
    <citation type="submission" date="2016-11" db="EMBL/GenBank/DDBJ databases">
        <title>Complete genome sequence of Streptomyces niveus SCSIO 3406.</title>
        <authorList>
            <person name="Zhu Q."/>
            <person name="Cheng W."/>
            <person name="Song Y."/>
            <person name="Li Q."/>
            <person name="Ju J."/>
        </authorList>
    </citation>
    <scope>NUCLEOTIDE SEQUENCE [LARGE SCALE GENOMIC DNA]</scope>
    <source>
        <strain evidence="1 2">SCSIO 3406</strain>
    </source>
</reference>
<evidence type="ECO:0000313" key="1">
    <source>
        <dbReference type="EMBL" id="AQU65524.1"/>
    </source>
</evidence>
<gene>
    <name evidence="1" type="ORF">BBN63_03955</name>
</gene>
<sequence length="109" mass="12040">MTALESSDGELGGIVAWYSIIHTPPEVLPAVFEEFHRVLSPGRHLLLGFRAGDERRRKEQGHGHETALDFHRLPPDRIAELVVRAGLVSCDPHSANGTARELRTPPTCL</sequence>
<dbReference type="Gene3D" id="3.40.50.150">
    <property type="entry name" value="Vaccinia Virus protein VP39"/>
    <property type="match status" value="1"/>
</dbReference>
<dbReference type="OrthoDB" id="9805171at2"/>
<proteinExistence type="predicted"/>
<evidence type="ECO:0000313" key="2">
    <source>
        <dbReference type="Proteomes" id="UP000189677"/>
    </source>
</evidence>
<name>A0A1U9QMK7_STRNV</name>
<dbReference type="InterPro" id="IPR029063">
    <property type="entry name" value="SAM-dependent_MTases_sf"/>
</dbReference>
<accession>A0A1U9QMK7</accession>
<dbReference type="KEGG" id="snw:BBN63_03955"/>
<dbReference type="AlphaFoldDB" id="A0A1U9QMK7"/>
<organism evidence="1 2">
    <name type="scientific">Streptomyces niveus</name>
    <name type="common">Streptomyces spheroides</name>
    <dbReference type="NCBI Taxonomy" id="193462"/>
    <lineage>
        <taxon>Bacteria</taxon>
        <taxon>Bacillati</taxon>
        <taxon>Actinomycetota</taxon>
        <taxon>Actinomycetes</taxon>
        <taxon>Kitasatosporales</taxon>
        <taxon>Streptomycetaceae</taxon>
        <taxon>Streptomyces</taxon>
    </lineage>
</organism>
<dbReference type="SUPFAM" id="SSF53335">
    <property type="entry name" value="S-adenosyl-L-methionine-dependent methyltransferases"/>
    <property type="match status" value="1"/>
</dbReference>
<dbReference type="EMBL" id="CP018047">
    <property type="protein sequence ID" value="AQU65524.1"/>
    <property type="molecule type" value="Genomic_DNA"/>
</dbReference>
<keyword evidence="2" id="KW-1185">Reference proteome</keyword>
<protein>
    <recommendedName>
        <fullName evidence="3">Methyltransferase domain-containing protein</fullName>
    </recommendedName>
</protein>
<dbReference type="Proteomes" id="UP000189677">
    <property type="component" value="Chromosome"/>
</dbReference>
<evidence type="ECO:0008006" key="3">
    <source>
        <dbReference type="Google" id="ProtNLM"/>
    </source>
</evidence>